<reference evidence="1 2" key="1">
    <citation type="submission" date="2020-05" db="EMBL/GenBank/DDBJ databases">
        <title>Halorubrum RHB-C sp.nov., an extremely halophilic archaeon isolated from solar salt farm.</title>
        <authorList>
            <person name="Ho H."/>
            <person name="Danganan R.E."/>
            <person name="Dedeles G.R."/>
            <person name="Kim S.-G."/>
        </authorList>
    </citation>
    <scope>NUCLEOTIDE SEQUENCE [LARGE SCALE GENOMIC DNA]</scope>
    <source>
        <strain evidence="1 2">RHB-C</strain>
    </source>
</reference>
<dbReference type="GeneID" id="55595567"/>
<evidence type="ECO:0000313" key="1">
    <source>
        <dbReference type="EMBL" id="QKG93398.1"/>
    </source>
</evidence>
<sequence>MPTYRRGGHVRGDDDGVERECDLCDWHCVADSYPALVREYQAHLRSDHPKAWLRA</sequence>
<gene>
    <name evidence="1" type="ORF">HPS36_11155</name>
</gene>
<organism evidence="1 2">
    <name type="scientific">Halorubrum salinarum</name>
    <dbReference type="NCBI Taxonomy" id="2739057"/>
    <lineage>
        <taxon>Archaea</taxon>
        <taxon>Methanobacteriati</taxon>
        <taxon>Methanobacteriota</taxon>
        <taxon>Stenosarchaea group</taxon>
        <taxon>Halobacteria</taxon>
        <taxon>Halobacteriales</taxon>
        <taxon>Haloferacaceae</taxon>
        <taxon>Halorubrum</taxon>
    </lineage>
</organism>
<dbReference type="AlphaFoldDB" id="A0A7D4C6G7"/>
<dbReference type="KEGG" id="hsai:HPS36_11155"/>
<dbReference type="Proteomes" id="UP000505020">
    <property type="component" value="Chromosome"/>
</dbReference>
<accession>A0A7D4C6G7</accession>
<dbReference type="EMBL" id="CP053941">
    <property type="protein sequence ID" value="QKG93398.1"/>
    <property type="molecule type" value="Genomic_DNA"/>
</dbReference>
<protein>
    <submittedName>
        <fullName evidence="1">Uncharacterized protein</fullName>
    </submittedName>
</protein>
<name>A0A7D4C6G7_9EURY</name>
<proteinExistence type="predicted"/>
<dbReference type="RefSeq" id="WP_173230192.1">
    <property type="nucleotide sequence ID" value="NZ_CP053941.1"/>
</dbReference>
<keyword evidence="2" id="KW-1185">Reference proteome</keyword>
<evidence type="ECO:0000313" key="2">
    <source>
        <dbReference type="Proteomes" id="UP000505020"/>
    </source>
</evidence>